<keyword evidence="5" id="KW-1185">Reference proteome</keyword>
<evidence type="ECO:0000256" key="1">
    <source>
        <dbReference type="ARBA" id="ARBA00022723"/>
    </source>
</evidence>
<reference evidence="4" key="2">
    <citation type="journal article" date="2024" name="Plant">
        <title>Genomic evolution and insights into agronomic trait innovations of Sesamum species.</title>
        <authorList>
            <person name="Miao H."/>
            <person name="Wang L."/>
            <person name="Qu L."/>
            <person name="Liu H."/>
            <person name="Sun Y."/>
            <person name="Le M."/>
            <person name="Wang Q."/>
            <person name="Wei S."/>
            <person name="Zheng Y."/>
            <person name="Lin W."/>
            <person name="Duan Y."/>
            <person name="Cao H."/>
            <person name="Xiong S."/>
            <person name="Wang X."/>
            <person name="Wei L."/>
            <person name="Li C."/>
            <person name="Ma Q."/>
            <person name="Ju M."/>
            <person name="Zhao R."/>
            <person name="Li G."/>
            <person name="Mu C."/>
            <person name="Tian Q."/>
            <person name="Mei H."/>
            <person name="Zhang T."/>
            <person name="Gao T."/>
            <person name="Zhang H."/>
        </authorList>
    </citation>
    <scope>NUCLEOTIDE SEQUENCE</scope>
    <source>
        <strain evidence="4">3651</strain>
    </source>
</reference>
<dbReference type="InterPro" id="IPR026992">
    <property type="entry name" value="DIOX_N"/>
</dbReference>
<dbReference type="PANTHER" id="PTHR47991">
    <property type="entry name" value="OXOGLUTARATE/IRON-DEPENDENT DIOXYGENASE"/>
    <property type="match status" value="1"/>
</dbReference>
<proteinExistence type="predicted"/>
<sequence length="195" mass="22116">MSSPVLSDAFRARPLNLNHKIVDLSSIEILPDSHAWAFEEDKYNSSCIGDMSNHESIPIIDLNDENAKELIGLACKNWGVFLAINHNVPKNLIDEVELAGERFFSLPMDQKLTVERTPNGVSGYGMVRISSFFPKLMWCEGFTIVGSPLENAVKLWPHDYHKFWYDTSMPFNTVLANMKCCMIINVRVYVFVVIA</sequence>
<dbReference type="EMBL" id="JACGWO010000012">
    <property type="protein sequence ID" value="KAK4413894.1"/>
    <property type="molecule type" value="Genomic_DNA"/>
</dbReference>
<dbReference type="InterPro" id="IPR027443">
    <property type="entry name" value="IPNS-like_sf"/>
</dbReference>
<evidence type="ECO:0000256" key="2">
    <source>
        <dbReference type="ARBA" id="ARBA00023004"/>
    </source>
</evidence>
<keyword evidence="2" id="KW-0408">Iron</keyword>
<dbReference type="Proteomes" id="UP001293254">
    <property type="component" value="Unassembled WGS sequence"/>
</dbReference>
<evidence type="ECO:0000313" key="5">
    <source>
        <dbReference type="Proteomes" id="UP001293254"/>
    </source>
</evidence>
<accession>A0AAE1XLZ5</accession>
<dbReference type="Pfam" id="PF14226">
    <property type="entry name" value="DIOX_N"/>
    <property type="match status" value="1"/>
</dbReference>
<reference evidence="4" key="1">
    <citation type="submission" date="2020-06" db="EMBL/GenBank/DDBJ databases">
        <authorList>
            <person name="Li T."/>
            <person name="Hu X."/>
            <person name="Zhang T."/>
            <person name="Song X."/>
            <person name="Zhang H."/>
            <person name="Dai N."/>
            <person name="Sheng W."/>
            <person name="Hou X."/>
            <person name="Wei L."/>
        </authorList>
    </citation>
    <scope>NUCLEOTIDE SEQUENCE</scope>
    <source>
        <strain evidence="4">3651</strain>
        <tissue evidence="4">Leaf</tissue>
    </source>
</reference>
<dbReference type="SUPFAM" id="SSF51197">
    <property type="entry name" value="Clavaminate synthase-like"/>
    <property type="match status" value="1"/>
</dbReference>
<protein>
    <submittedName>
        <fullName evidence="4">Gibberellin 3-beta-dioxygenase 1</fullName>
    </submittedName>
</protein>
<dbReference type="Gene3D" id="2.60.120.330">
    <property type="entry name" value="B-lactam Antibiotic, Isopenicillin N Synthase, Chain"/>
    <property type="match status" value="1"/>
</dbReference>
<dbReference type="AlphaFoldDB" id="A0AAE1XLZ5"/>
<feature type="domain" description="Non-haem dioxygenase N-terminal" evidence="3">
    <location>
        <begin position="57"/>
        <end position="164"/>
    </location>
</feature>
<organism evidence="4 5">
    <name type="scientific">Sesamum alatum</name>
    <dbReference type="NCBI Taxonomy" id="300844"/>
    <lineage>
        <taxon>Eukaryota</taxon>
        <taxon>Viridiplantae</taxon>
        <taxon>Streptophyta</taxon>
        <taxon>Embryophyta</taxon>
        <taxon>Tracheophyta</taxon>
        <taxon>Spermatophyta</taxon>
        <taxon>Magnoliopsida</taxon>
        <taxon>eudicotyledons</taxon>
        <taxon>Gunneridae</taxon>
        <taxon>Pentapetalae</taxon>
        <taxon>asterids</taxon>
        <taxon>lamiids</taxon>
        <taxon>Lamiales</taxon>
        <taxon>Pedaliaceae</taxon>
        <taxon>Sesamum</taxon>
    </lineage>
</organism>
<dbReference type="GO" id="GO:0016706">
    <property type="term" value="F:2-oxoglutarate-dependent dioxygenase activity"/>
    <property type="evidence" value="ECO:0007669"/>
    <property type="project" value="UniProtKB-ARBA"/>
</dbReference>
<gene>
    <name evidence="4" type="ORF">Salat_2802200</name>
</gene>
<comment type="caution">
    <text evidence="4">The sequence shown here is derived from an EMBL/GenBank/DDBJ whole genome shotgun (WGS) entry which is preliminary data.</text>
</comment>
<dbReference type="GO" id="GO:0046872">
    <property type="term" value="F:metal ion binding"/>
    <property type="evidence" value="ECO:0007669"/>
    <property type="project" value="UniProtKB-KW"/>
</dbReference>
<evidence type="ECO:0000259" key="3">
    <source>
        <dbReference type="Pfam" id="PF14226"/>
    </source>
</evidence>
<keyword evidence="1" id="KW-0479">Metal-binding</keyword>
<dbReference type="InterPro" id="IPR050295">
    <property type="entry name" value="Plant_2OG-oxidoreductases"/>
</dbReference>
<evidence type="ECO:0000313" key="4">
    <source>
        <dbReference type="EMBL" id="KAK4413894.1"/>
    </source>
</evidence>
<name>A0AAE1XLZ5_9LAMI</name>